<keyword evidence="2" id="KW-1185">Reference proteome</keyword>
<evidence type="ECO:0000313" key="2">
    <source>
        <dbReference type="Proteomes" id="UP001374952"/>
    </source>
</evidence>
<proteinExistence type="predicted"/>
<sequence length="75" mass="8304">LMIQWAGAMAVPDLRQFSSLDDLAPEAINNATANWCLARRAAQKLDPWQKLQFAMSIGEFNKVKALVTTQTLGKV</sequence>
<comment type="caution">
    <text evidence="1">The sequence shown here is derived from an EMBL/GenBank/DDBJ whole genome shotgun (WGS) entry which is preliminary data.</text>
</comment>
<reference evidence="1" key="1">
    <citation type="submission" date="2024-02" db="EMBL/GenBank/DDBJ databases">
        <title>Bacteria isolated from the canopy kelp, Nereocystis luetkeana.</title>
        <authorList>
            <person name="Pfister C.A."/>
            <person name="Younker I.T."/>
            <person name="Light S.H."/>
        </authorList>
    </citation>
    <scope>NUCLEOTIDE SEQUENCE</scope>
    <source>
        <strain evidence="1">TN.2.01</strain>
    </source>
</reference>
<accession>A0ACC6R9U0</accession>
<dbReference type="EMBL" id="JBAKAX010000166">
    <property type="protein sequence ID" value="MEL0606533.1"/>
    <property type="molecule type" value="Genomic_DNA"/>
</dbReference>
<organism evidence="1 2">
    <name type="scientific">Pseudoalteromonas undina</name>
    <dbReference type="NCBI Taxonomy" id="43660"/>
    <lineage>
        <taxon>Bacteria</taxon>
        <taxon>Pseudomonadati</taxon>
        <taxon>Pseudomonadota</taxon>
        <taxon>Gammaproteobacteria</taxon>
        <taxon>Alteromonadales</taxon>
        <taxon>Pseudoalteromonadaceae</taxon>
        <taxon>Pseudoalteromonas</taxon>
    </lineage>
</organism>
<evidence type="ECO:0000313" key="1">
    <source>
        <dbReference type="EMBL" id="MEL0606533.1"/>
    </source>
</evidence>
<name>A0ACC6R9U0_9GAMM</name>
<protein>
    <submittedName>
        <fullName evidence="1">Uncharacterized protein</fullName>
    </submittedName>
</protein>
<feature type="non-terminal residue" evidence="1">
    <location>
        <position position="1"/>
    </location>
</feature>
<dbReference type="Proteomes" id="UP001374952">
    <property type="component" value="Unassembled WGS sequence"/>
</dbReference>
<feature type="non-terminal residue" evidence="1">
    <location>
        <position position="75"/>
    </location>
</feature>
<gene>
    <name evidence="1" type="ORF">V6250_20535</name>
</gene>